<name>A0A0A8ZZE0_ARUDO</name>
<reference evidence="1" key="2">
    <citation type="journal article" date="2015" name="Data Brief">
        <title>Shoot transcriptome of the giant reed, Arundo donax.</title>
        <authorList>
            <person name="Barrero R.A."/>
            <person name="Guerrero F.D."/>
            <person name="Moolhuijzen P."/>
            <person name="Goolsby J.A."/>
            <person name="Tidwell J."/>
            <person name="Bellgard S.E."/>
            <person name="Bellgard M.I."/>
        </authorList>
    </citation>
    <scope>NUCLEOTIDE SEQUENCE</scope>
    <source>
        <tissue evidence="1">Shoot tissue taken approximately 20 cm above the soil surface</tissue>
    </source>
</reference>
<organism evidence="1">
    <name type="scientific">Arundo donax</name>
    <name type="common">Giant reed</name>
    <name type="synonym">Donax arundinaceus</name>
    <dbReference type="NCBI Taxonomy" id="35708"/>
    <lineage>
        <taxon>Eukaryota</taxon>
        <taxon>Viridiplantae</taxon>
        <taxon>Streptophyta</taxon>
        <taxon>Embryophyta</taxon>
        <taxon>Tracheophyta</taxon>
        <taxon>Spermatophyta</taxon>
        <taxon>Magnoliopsida</taxon>
        <taxon>Liliopsida</taxon>
        <taxon>Poales</taxon>
        <taxon>Poaceae</taxon>
        <taxon>PACMAD clade</taxon>
        <taxon>Arundinoideae</taxon>
        <taxon>Arundineae</taxon>
        <taxon>Arundo</taxon>
    </lineage>
</organism>
<dbReference type="AlphaFoldDB" id="A0A0A8ZZE0"/>
<protein>
    <submittedName>
        <fullName evidence="1">Uncharacterized protein</fullName>
    </submittedName>
</protein>
<proteinExistence type="predicted"/>
<sequence>MALICVQKTPQRRLSELPCCVAVLHSC</sequence>
<accession>A0A0A8ZZE0</accession>
<reference evidence="1" key="1">
    <citation type="submission" date="2014-09" db="EMBL/GenBank/DDBJ databases">
        <authorList>
            <person name="Magalhaes I.L.F."/>
            <person name="Oliveira U."/>
            <person name="Santos F.R."/>
            <person name="Vidigal T.H.D.A."/>
            <person name="Brescovit A.D."/>
            <person name="Santos A.J."/>
        </authorList>
    </citation>
    <scope>NUCLEOTIDE SEQUENCE</scope>
    <source>
        <tissue evidence="1">Shoot tissue taken approximately 20 cm above the soil surface</tissue>
    </source>
</reference>
<dbReference type="EMBL" id="GBRH01254812">
    <property type="protein sequence ID" value="JAD43083.1"/>
    <property type="molecule type" value="Transcribed_RNA"/>
</dbReference>
<evidence type="ECO:0000313" key="1">
    <source>
        <dbReference type="EMBL" id="JAD43083.1"/>
    </source>
</evidence>